<evidence type="ECO:0000313" key="3">
    <source>
        <dbReference type="Proteomes" id="UP001284601"/>
    </source>
</evidence>
<accession>A0ABU4HZY8</accession>
<feature type="non-terminal residue" evidence="2">
    <location>
        <position position="1"/>
    </location>
</feature>
<feature type="region of interest" description="Disordered" evidence="1">
    <location>
        <begin position="1"/>
        <end position="79"/>
    </location>
</feature>
<protein>
    <submittedName>
        <fullName evidence="2">Uncharacterized protein</fullName>
    </submittedName>
</protein>
<proteinExistence type="predicted"/>
<comment type="caution">
    <text evidence="2">The sequence shown here is derived from an EMBL/GenBank/DDBJ whole genome shotgun (WGS) entry which is preliminary data.</text>
</comment>
<reference evidence="3" key="1">
    <citation type="submission" date="2023-07" db="EMBL/GenBank/DDBJ databases">
        <title>Conexibacter stalactiti sp. nov., isolated from stalactites in a lava cave and emended description of the genus Conexibacter.</title>
        <authorList>
            <person name="Lee S.D."/>
        </authorList>
    </citation>
    <scope>NUCLEOTIDE SEQUENCE [LARGE SCALE GENOMIC DNA]</scope>
    <source>
        <strain evidence="3">KCTC 39840</strain>
    </source>
</reference>
<sequence length="107" mass="10677">RGAARSGTRGAASHVGRRGGDATGRSDTGERRLPLRLLATSGGRQQGSGAGRAGTGGRGRGTARVQSGSTAGSGVAGEPVELPFVPTAVNSVAPYLRSLVATYFPSR</sequence>
<organism evidence="2 3">
    <name type="scientific">Conexibacter stalactiti</name>
    <dbReference type="NCBI Taxonomy" id="1940611"/>
    <lineage>
        <taxon>Bacteria</taxon>
        <taxon>Bacillati</taxon>
        <taxon>Actinomycetota</taxon>
        <taxon>Thermoleophilia</taxon>
        <taxon>Solirubrobacterales</taxon>
        <taxon>Conexibacteraceae</taxon>
        <taxon>Conexibacter</taxon>
    </lineage>
</organism>
<evidence type="ECO:0000256" key="1">
    <source>
        <dbReference type="SAM" id="MobiDB-lite"/>
    </source>
</evidence>
<keyword evidence="3" id="KW-1185">Reference proteome</keyword>
<dbReference type="EMBL" id="JAWSTH010000205">
    <property type="protein sequence ID" value="MDW5598870.1"/>
    <property type="molecule type" value="Genomic_DNA"/>
</dbReference>
<evidence type="ECO:0000313" key="2">
    <source>
        <dbReference type="EMBL" id="MDW5598870.1"/>
    </source>
</evidence>
<gene>
    <name evidence="2" type="ORF">R7226_31215</name>
</gene>
<dbReference type="Proteomes" id="UP001284601">
    <property type="component" value="Unassembled WGS sequence"/>
</dbReference>
<feature type="compositionally biased region" description="Low complexity" evidence="1">
    <location>
        <begin position="1"/>
        <end position="13"/>
    </location>
</feature>
<name>A0ABU4HZY8_9ACTN</name>
<feature type="compositionally biased region" description="Gly residues" evidence="1">
    <location>
        <begin position="44"/>
        <end position="60"/>
    </location>
</feature>